<evidence type="ECO:0000256" key="6">
    <source>
        <dbReference type="ARBA" id="ARBA00022777"/>
    </source>
</evidence>
<dbReference type="PANTHER" id="PTHR24421">
    <property type="entry name" value="NITRATE/NITRITE SENSOR PROTEIN NARX-RELATED"/>
    <property type="match status" value="1"/>
</dbReference>
<sequence length="411" mass="42489">MTAASPSFLIRRLTRGQLLAIDVLLASVAAGFGWYAAIESPAATQAGWAEPGWASALIGLALGLPVAFRRLWPAVMTIAVLVVASFAVGSGAIPSYAGVAPITALGLILYTVGVELPRRRSIPVVLVSVLVLVGSFAATSKPFELVVVGWMAAACWATGRTVRERRAHAASRAEQATALAVEQERLRLARELHDIVAHSMSMIAVKAAVADHVGDDRPEEMRAALRVIGTTSRQTLGEIRRALALVRAEATLTPAPTLADLPGLVDGARSTGITVDLEMSVEEGLPSDVALSAYRVVQEALTNVVKHSGATTCRVAVVGHPGEVSIEVIDAGAGAGSLLPVGVGSAGPVAREGPPKSPVRDRRGLLSGGGGPVGQGLIGMRERVAQFGGKFEAGPTPDGGWKVTATLRYAP</sequence>
<evidence type="ECO:0000256" key="9">
    <source>
        <dbReference type="SAM" id="MobiDB-lite"/>
    </source>
</evidence>
<feature type="domain" description="Histidine kinase/HSP90-like ATPase" evidence="11">
    <location>
        <begin position="292"/>
        <end position="409"/>
    </location>
</feature>
<organism evidence="13 14">
    <name type="scientific">Paractinoplanes brasiliensis</name>
    <dbReference type="NCBI Taxonomy" id="52695"/>
    <lineage>
        <taxon>Bacteria</taxon>
        <taxon>Bacillati</taxon>
        <taxon>Actinomycetota</taxon>
        <taxon>Actinomycetes</taxon>
        <taxon>Micromonosporales</taxon>
        <taxon>Micromonosporaceae</taxon>
        <taxon>Paractinoplanes</taxon>
    </lineage>
</organism>
<dbReference type="Proteomes" id="UP000294901">
    <property type="component" value="Unassembled WGS sequence"/>
</dbReference>
<dbReference type="Gene3D" id="3.30.565.10">
    <property type="entry name" value="Histidine kinase-like ATPase, C-terminal domain"/>
    <property type="match status" value="1"/>
</dbReference>
<dbReference type="GO" id="GO:0046983">
    <property type="term" value="F:protein dimerization activity"/>
    <property type="evidence" value="ECO:0007669"/>
    <property type="project" value="InterPro"/>
</dbReference>
<keyword evidence="10" id="KW-0812">Transmembrane</keyword>
<dbReference type="InterPro" id="IPR036890">
    <property type="entry name" value="HATPase_C_sf"/>
</dbReference>
<feature type="region of interest" description="Disordered" evidence="9">
    <location>
        <begin position="346"/>
        <end position="372"/>
    </location>
</feature>
<dbReference type="GO" id="GO:0000155">
    <property type="term" value="F:phosphorelay sensor kinase activity"/>
    <property type="evidence" value="ECO:0007669"/>
    <property type="project" value="InterPro"/>
</dbReference>
<evidence type="ECO:0000256" key="3">
    <source>
        <dbReference type="ARBA" id="ARBA00022553"/>
    </source>
</evidence>
<evidence type="ECO:0000313" key="13">
    <source>
        <dbReference type="EMBL" id="TDO40848.1"/>
    </source>
</evidence>
<proteinExistence type="predicted"/>
<dbReference type="GO" id="GO:0005524">
    <property type="term" value="F:ATP binding"/>
    <property type="evidence" value="ECO:0007669"/>
    <property type="project" value="UniProtKB-KW"/>
</dbReference>
<evidence type="ECO:0000256" key="5">
    <source>
        <dbReference type="ARBA" id="ARBA00022741"/>
    </source>
</evidence>
<dbReference type="RefSeq" id="WP_133874965.1">
    <property type="nucleotide sequence ID" value="NZ_BOMD01000013.1"/>
</dbReference>
<dbReference type="InterPro" id="IPR003594">
    <property type="entry name" value="HATPase_dom"/>
</dbReference>
<feature type="region of interest" description="Disordered" evidence="9">
    <location>
        <begin position="389"/>
        <end position="411"/>
    </location>
</feature>
<protein>
    <recommendedName>
        <fullName evidence="2">histidine kinase</fullName>
        <ecNumber evidence="2">2.7.13.3</ecNumber>
    </recommendedName>
</protein>
<keyword evidence="5" id="KW-0547">Nucleotide-binding</keyword>
<comment type="catalytic activity">
    <reaction evidence="1">
        <text>ATP + protein L-histidine = ADP + protein N-phospho-L-histidine.</text>
        <dbReference type="EC" id="2.7.13.3"/>
    </reaction>
</comment>
<keyword evidence="14" id="KW-1185">Reference proteome</keyword>
<evidence type="ECO:0000256" key="1">
    <source>
        <dbReference type="ARBA" id="ARBA00000085"/>
    </source>
</evidence>
<gene>
    <name evidence="13" type="ORF">C8E87_4567</name>
</gene>
<dbReference type="PANTHER" id="PTHR24421:SF10">
    <property type="entry name" value="NITRATE_NITRITE SENSOR PROTEIN NARQ"/>
    <property type="match status" value="1"/>
</dbReference>
<dbReference type="Gene3D" id="1.20.5.1930">
    <property type="match status" value="1"/>
</dbReference>
<evidence type="ECO:0000256" key="8">
    <source>
        <dbReference type="ARBA" id="ARBA00023012"/>
    </source>
</evidence>
<dbReference type="InterPro" id="IPR050482">
    <property type="entry name" value="Sensor_HK_TwoCompSys"/>
</dbReference>
<keyword evidence="4" id="KW-0808">Transferase</keyword>
<name>A0A4V3C8A4_9ACTN</name>
<feature type="transmembrane region" description="Helical" evidence="10">
    <location>
        <begin position="95"/>
        <end position="114"/>
    </location>
</feature>
<reference evidence="13 14" key="1">
    <citation type="submission" date="2019-03" db="EMBL/GenBank/DDBJ databases">
        <title>Sequencing the genomes of 1000 actinobacteria strains.</title>
        <authorList>
            <person name="Klenk H.-P."/>
        </authorList>
    </citation>
    <scope>NUCLEOTIDE SEQUENCE [LARGE SCALE GENOMIC DNA]</scope>
    <source>
        <strain evidence="13 14">DSM 43805</strain>
    </source>
</reference>
<comment type="caution">
    <text evidence="13">The sequence shown here is derived from an EMBL/GenBank/DDBJ whole genome shotgun (WGS) entry which is preliminary data.</text>
</comment>
<dbReference type="InterPro" id="IPR011712">
    <property type="entry name" value="Sig_transdc_His_kin_sub3_dim/P"/>
</dbReference>
<evidence type="ECO:0000256" key="2">
    <source>
        <dbReference type="ARBA" id="ARBA00012438"/>
    </source>
</evidence>
<dbReference type="EMBL" id="SNWR01000001">
    <property type="protein sequence ID" value="TDO40848.1"/>
    <property type="molecule type" value="Genomic_DNA"/>
</dbReference>
<keyword evidence="10" id="KW-0472">Membrane</keyword>
<feature type="transmembrane region" description="Helical" evidence="10">
    <location>
        <begin position="18"/>
        <end position="37"/>
    </location>
</feature>
<dbReference type="Pfam" id="PF02518">
    <property type="entry name" value="HATPase_c"/>
    <property type="match status" value="1"/>
</dbReference>
<dbReference type="GO" id="GO:0016020">
    <property type="term" value="C:membrane"/>
    <property type="evidence" value="ECO:0007669"/>
    <property type="project" value="InterPro"/>
</dbReference>
<feature type="transmembrane region" description="Helical" evidence="10">
    <location>
        <begin position="71"/>
        <end position="89"/>
    </location>
</feature>
<keyword evidence="6 13" id="KW-0418">Kinase</keyword>
<keyword evidence="10" id="KW-1133">Transmembrane helix</keyword>
<evidence type="ECO:0000259" key="12">
    <source>
        <dbReference type="Pfam" id="PF07730"/>
    </source>
</evidence>
<keyword evidence="7" id="KW-0067">ATP-binding</keyword>
<feature type="transmembrane region" description="Helical" evidence="10">
    <location>
        <begin position="121"/>
        <end position="139"/>
    </location>
</feature>
<accession>A0A4V3C8A4</accession>
<feature type="domain" description="Signal transduction histidine kinase subgroup 3 dimerisation and phosphoacceptor" evidence="12">
    <location>
        <begin position="184"/>
        <end position="248"/>
    </location>
</feature>
<keyword evidence="3" id="KW-0597">Phosphoprotein</keyword>
<dbReference type="SUPFAM" id="SSF55874">
    <property type="entry name" value="ATPase domain of HSP90 chaperone/DNA topoisomerase II/histidine kinase"/>
    <property type="match status" value="1"/>
</dbReference>
<evidence type="ECO:0000256" key="10">
    <source>
        <dbReference type="SAM" id="Phobius"/>
    </source>
</evidence>
<dbReference type="OrthoDB" id="227596at2"/>
<evidence type="ECO:0000259" key="11">
    <source>
        <dbReference type="Pfam" id="PF02518"/>
    </source>
</evidence>
<keyword evidence="8" id="KW-0902">Two-component regulatory system</keyword>
<dbReference type="AlphaFoldDB" id="A0A4V3C8A4"/>
<feature type="transmembrane region" description="Helical" evidence="10">
    <location>
        <begin position="43"/>
        <end position="64"/>
    </location>
</feature>
<dbReference type="CDD" id="cd16917">
    <property type="entry name" value="HATPase_UhpB-NarQ-NarX-like"/>
    <property type="match status" value="1"/>
</dbReference>
<evidence type="ECO:0000256" key="4">
    <source>
        <dbReference type="ARBA" id="ARBA00022679"/>
    </source>
</evidence>
<evidence type="ECO:0000313" key="14">
    <source>
        <dbReference type="Proteomes" id="UP000294901"/>
    </source>
</evidence>
<dbReference type="EC" id="2.7.13.3" evidence="2"/>
<dbReference type="Pfam" id="PF07730">
    <property type="entry name" value="HisKA_3"/>
    <property type="match status" value="1"/>
</dbReference>
<evidence type="ECO:0000256" key="7">
    <source>
        <dbReference type="ARBA" id="ARBA00022840"/>
    </source>
</evidence>